<evidence type="ECO:0000256" key="7">
    <source>
        <dbReference type="ARBA" id="ARBA00022840"/>
    </source>
</evidence>
<dbReference type="SUPFAM" id="SSF90123">
    <property type="entry name" value="ABC transporter transmembrane region"/>
    <property type="match status" value="2"/>
</dbReference>
<feature type="transmembrane region" description="Helical" evidence="11">
    <location>
        <begin position="505"/>
        <end position="526"/>
    </location>
</feature>
<feature type="domain" description="ABC transmembrane type-1" evidence="13">
    <location>
        <begin position="292"/>
        <end position="563"/>
    </location>
</feature>
<feature type="transmembrane region" description="Helical" evidence="11">
    <location>
        <begin position="105"/>
        <end position="125"/>
    </location>
</feature>
<keyword evidence="15" id="KW-1185">Reference proteome</keyword>
<feature type="transmembrane region" description="Helical" evidence="11">
    <location>
        <begin position="919"/>
        <end position="939"/>
    </location>
</feature>
<feature type="domain" description="ABC transmembrane type-1" evidence="13">
    <location>
        <begin position="919"/>
        <end position="1203"/>
    </location>
</feature>
<evidence type="ECO:0000256" key="3">
    <source>
        <dbReference type="ARBA" id="ARBA00022554"/>
    </source>
</evidence>
<evidence type="ECO:0000256" key="9">
    <source>
        <dbReference type="ARBA" id="ARBA00023136"/>
    </source>
</evidence>
<dbReference type="Gene3D" id="1.20.1560.10">
    <property type="entry name" value="ABC transporter type 1, transmembrane domain"/>
    <property type="match status" value="2"/>
</dbReference>
<dbReference type="VEuPathDB" id="FungiDB:CTRG_03034"/>
<evidence type="ECO:0000256" key="6">
    <source>
        <dbReference type="ARBA" id="ARBA00022741"/>
    </source>
</evidence>
<sequence>MNLEYPKLACGIGALLHPMAPNNDNAFNPCFLMHTLSLFSVINIVYGTITLYKTTTKSPRYGNFSPKNTGLTHYIRLNAVALHIILLLYLNSFISIHERFADPKIVGFGLLAVLLVFIIFPLHFIETVYSPIPLDILLVFWPALGILEIALYFQDNFTDWVIIQSTDPSIKIVEIFLVLNSIAIFVLEYSHYKPSHELILQYKRNDQSDQLQEPNIIQQITFTWMNELIENSYKNQTVTNAELPHTPPEISTVYATTRLKKFWHGGELTTSLLKAFGWALLVSFFYEFGGRLLNFVQPQLLRLLILYFNIDNPPLLKGVLISLGMFTNTLLQTSLNNRYMLKNLEVGLNCRSSLTSLVYQKAIKLSSESRLKTSSGDIINLLSVDVNRVQNVLMNLSTLVLAPTDIILCVLSLYPLLHGATFAGVGIMIVLIPVNAIIVKYYRRLSKTQMKLKDNRSRVINEILSSIKSIKLFAWEKPMLAKLSEARNDKELANLKRIRLVGQGVMFIWNIIPFLVSFTSFATFALTQKKPLTSDLVFPALALLNLLSGPLMELPAVITAMIEANVAINRVRTFLLSEEIDESLIRRLPDAKQDDDGMAVKVQNATFHWTKNRFTDLEQDAEEQQLHTLRNINFRVSKGDLSCVVGKVGSGKTSLLYALLGQLIMVQGNEDTPPTVDIRGSVAYCAQQPWIMNASVKENILFGCKWDKDFYEKTIDACQLLPDLAILPDGDETQVGEKGVSLSGGQKARLALARAVYARADVYLLDDILSAVDSNVGKKIIQKVLSKQGLLGSKTIVLSTNSISVLKYSNNITLIEDGDVIETTTYKDIDQSSHPKLYELISHFSKDEEEEINENIANDTAASSFVTRKASMASLHWDPLQRLLPNLRSGQTEEVSKKGKVKWSVYLAYIKACSIPGGVLWFVLLIIATALSVGANYWLKYWTDQNSKGDGNQNVWNFLFVYAALGLGAAFVTIARSSVMLLWLGINASKKIHDNMAKRVLSAPMSFFERTPIGRIMNRFTNDVNQVDDGIPSVFQRFINQLVGTIFTVGVVTLAIPTYLIIICFLSLLYVYYEIYYVAISRELKRLVSISRSPIYGHLGESLSGIDTIRAYNQKERFDFIMNANVDFNLKSVYMLTSINRWLGFRLQAIGGIGVCSVAILSILSKRTSHPLSASMAGFIMTYAMQVTSSLRRLVRTSAQVETSIVAVERCLEYTELPVEEEDEGSLKLVKPPPHWPNKGTLNFHNYSTRYRANLDLILRNISFSIKPSEKIGIVGRTGAGKSSLALAIFRIIEAVDGNIEIDGLDTSQLYLYDLRQRLSIIPQDSQLLEGTIRQNLDPFNYYTDEEIWRALELAHLKEHIQKLPREEGSEENKLLNKVYEGGSNFSSGQRQLMSLARVLLKMNDSKILVLDEATAAVDVQTDKIIQETIRTQFKDKTIITIAHRLETVMDSDKIVSLDKGELKEFDAPQKLLDKKDGIFYSLCKQGGYI</sequence>
<dbReference type="GO" id="GO:0000329">
    <property type="term" value="C:fungal-type vacuole membrane"/>
    <property type="evidence" value="ECO:0007669"/>
    <property type="project" value="UniProtKB-ARBA"/>
</dbReference>
<accession>C5MAE2</accession>
<dbReference type="OrthoDB" id="6500128at2759"/>
<dbReference type="Pfam" id="PF00005">
    <property type="entry name" value="ABC_tran"/>
    <property type="match status" value="2"/>
</dbReference>
<evidence type="ECO:0000256" key="8">
    <source>
        <dbReference type="ARBA" id="ARBA00022989"/>
    </source>
</evidence>
<dbReference type="HOGENOM" id="CLU_000604_27_3_1"/>
<feature type="transmembrane region" description="Helical" evidence="11">
    <location>
        <begin position="1046"/>
        <end position="1073"/>
    </location>
</feature>
<feature type="transmembrane region" description="Helical" evidence="11">
    <location>
        <begin position="132"/>
        <end position="152"/>
    </location>
</feature>
<keyword evidence="6" id="KW-0547">Nucleotide-binding</keyword>
<dbReference type="RefSeq" id="XP_002548737.1">
    <property type="nucleotide sequence ID" value="XM_002548691.1"/>
</dbReference>
<evidence type="ECO:0000256" key="5">
    <source>
        <dbReference type="ARBA" id="ARBA00022737"/>
    </source>
</evidence>
<dbReference type="eggNOG" id="KOG0054">
    <property type="taxonomic scope" value="Eukaryota"/>
</dbReference>
<comment type="function">
    <text evidence="10">Cooperates for the ATP-dependent vacuolar transport of bilirubin and glutathione conjugates.</text>
</comment>
<keyword evidence="3" id="KW-0926">Vacuole</keyword>
<evidence type="ECO:0000259" key="13">
    <source>
        <dbReference type="PROSITE" id="PS50929"/>
    </source>
</evidence>
<dbReference type="Pfam" id="PF24357">
    <property type="entry name" value="TMD0_ABC"/>
    <property type="match status" value="1"/>
</dbReference>
<keyword evidence="5" id="KW-0677">Repeat</keyword>
<dbReference type="GO" id="GO:0042144">
    <property type="term" value="P:vacuole fusion, non-autophagic"/>
    <property type="evidence" value="ECO:0007669"/>
    <property type="project" value="UniProtKB-ARBA"/>
</dbReference>
<evidence type="ECO:0000256" key="1">
    <source>
        <dbReference type="ARBA" id="ARBA00004128"/>
    </source>
</evidence>
<gene>
    <name evidence="14" type="ORF">CTRG_03034</name>
</gene>
<keyword evidence="7" id="KW-0067">ATP-binding</keyword>
<dbReference type="InterPro" id="IPR011527">
    <property type="entry name" value="ABC1_TM_dom"/>
</dbReference>
<dbReference type="InterPro" id="IPR050173">
    <property type="entry name" value="ABC_transporter_C-like"/>
</dbReference>
<evidence type="ECO:0000313" key="14">
    <source>
        <dbReference type="EMBL" id="EER32609.1"/>
    </source>
</evidence>
<dbReference type="Gene3D" id="3.40.50.300">
    <property type="entry name" value="P-loop containing nucleotide triphosphate hydrolases"/>
    <property type="match status" value="2"/>
</dbReference>
<protein>
    <submittedName>
        <fullName evidence="14">Uncharacterized protein</fullName>
    </submittedName>
</protein>
<dbReference type="PROSITE" id="PS00211">
    <property type="entry name" value="ABC_TRANSPORTER_1"/>
    <property type="match status" value="2"/>
</dbReference>
<feature type="transmembrane region" description="Helical" evidence="11">
    <location>
        <begin position="73"/>
        <end position="93"/>
    </location>
</feature>
<dbReference type="GeneID" id="8298532"/>
<evidence type="ECO:0000256" key="10">
    <source>
        <dbReference type="ARBA" id="ARBA00053425"/>
    </source>
</evidence>
<feature type="transmembrane region" description="Helical" evidence="11">
    <location>
        <begin position="420"/>
        <end position="442"/>
    </location>
</feature>
<dbReference type="PANTHER" id="PTHR24223">
    <property type="entry name" value="ATP-BINDING CASSETTE SUB-FAMILY C"/>
    <property type="match status" value="1"/>
</dbReference>
<comment type="subcellular location">
    <subcellularLocation>
        <location evidence="1">Vacuole membrane</location>
        <topology evidence="1">Multi-pass membrane protein</topology>
    </subcellularLocation>
</comment>
<feature type="transmembrane region" description="Helical" evidence="11">
    <location>
        <begin position="31"/>
        <end position="52"/>
    </location>
</feature>
<evidence type="ECO:0000256" key="2">
    <source>
        <dbReference type="ARBA" id="ARBA00022448"/>
    </source>
</evidence>
<dbReference type="STRING" id="294747.C5MAE2"/>
<keyword evidence="4 11" id="KW-0812">Transmembrane</keyword>
<dbReference type="FunFam" id="3.40.50.300:FF:000997">
    <property type="entry name" value="Multidrug resistance-associated protein 1"/>
    <property type="match status" value="1"/>
</dbReference>
<feature type="domain" description="ABC transporter" evidence="12">
    <location>
        <begin position="612"/>
        <end position="842"/>
    </location>
</feature>
<dbReference type="EMBL" id="GG692398">
    <property type="protein sequence ID" value="EER32609.1"/>
    <property type="molecule type" value="Genomic_DNA"/>
</dbReference>
<dbReference type="FunFam" id="1.20.1560.10:FF:000013">
    <property type="entry name" value="ABC transporter C family member 2"/>
    <property type="match status" value="1"/>
</dbReference>
<dbReference type="CDD" id="cd18580">
    <property type="entry name" value="ABC_6TM_ABCC_D2"/>
    <property type="match status" value="1"/>
</dbReference>
<dbReference type="GO" id="GO:0005524">
    <property type="term" value="F:ATP binding"/>
    <property type="evidence" value="ECO:0007669"/>
    <property type="project" value="UniProtKB-KW"/>
</dbReference>
<dbReference type="Pfam" id="PF00664">
    <property type="entry name" value="ABC_membrane"/>
    <property type="match status" value="2"/>
</dbReference>
<dbReference type="FunFam" id="1.20.1560.10:FF:000020">
    <property type="entry name" value="ABC metal ion transporter"/>
    <property type="match status" value="1"/>
</dbReference>
<dbReference type="SUPFAM" id="SSF52540">
    <property type="entry name" value="P-loop containing nucleoside triphosphate hydrolases"/>
    <property type="match status" value="2"/>
</dbReference>
<evidence type="ECO:0000259" key="12">
    <source>
        <dbReference type="PROSITE" id="PS50893"/>
    </source>
</evidence>
<feature type="transmembrane region" description="Helical" evidence="11">
    <location>
        <begin position="1145"/>
        <end position="1164"/>
    </location>
</feature>
<dbReference type="GO" id="GO:0016887">
    <property type="term" value="F:ATP hydrolysis activity"/>
    <property type="evidence" value="ECO:0007669"/>
    <property type="project" value="InterPro"/>
</dbReference>
<feature type="transmembrane region" description="Helical" evidence="11">
    <location>
        <begin position="959"/>
        <end position="986"/>
    </location>
</feature>
<dbReference type="InterPro" id="IPR017871">
    <property type="entry name" value="ABC_transporter-like_CS"/>
</dbReference>
<dbReference type="CDD" id="cd03244">
    <property type="entry name" value="ABCC_MRP_domain2"/>
    <property type="match status" value="1"/>
</dbReference>
<dbReference type="InterPro" id="IPR003593">
    <property type="entry name" value="AAA+_ATPase"/>
</dbReference>
<dbReference type="InterPro" id="IPR044726">
    <property type="entry name" value="ABCC_6TM_D2"/>
</dbReference>
<name>C5MAE2_CANTT</name>
<feature type="transmembrane region" description="Helical" evidence="11">
    <location>
        <begin position="392"/>
        <end position="414"/>
    </location>
</feature>
<dbReference type="PROSITE" id="PS50929">
    <property type="entry name" value="ABC_TM1F"/>
    <property type="match status" value="2"/>
</dbReference>
<dbReference type="PANTHER" id="PTHR24223:SF443">
    <property type="entry name" value="MULTIDRUG-RESISTANCE LIKE PROTEIN 1, ISOFORM I"/>
    <property type="match status" value="1"/>
</dbReference>
<dbReference type="InterPro" id="IPR003439">
    <property type="entry name" value="ABC_transporter-like_ATP-bd"/>
</dbReference>
<keyword evidence="9 11" id="KW-0472">Membrane</keyword>
<dbReference type="InterPro" id="IPR044746">
    <property type="entry name" value="ABCC_6TM_D1"/>
</dbReference>
<dbReference type="SMART" id="SM00382">
    <property type="entry name" value="AAA"/>
    <property type="match status" value="2"/>
</dbReference>
<dbReference type="GO" id="GO:0140359">
    <property type="term" value="F:ABC-type transporter activity"/>
    <property type="evidence" value="ECO:0007669"/>
    <property type="project" value="InterPro"/>
</dbReference>
<dbReference type="CDD" id="cd03250">
    <property type="entry name" value="ABCC_MRP_domain1"/>
    <property type="match status" value="1"/>
</dbReference>
<dbReference type="Proteomes" id="UP000002037">
    <property type="component" value="Unassembled WGS sequence"/>
</dbReference>
<dbReference type="CDD" id="cd18579">
    <property type="entry name" value="ABC_6TM_ABCC_D1"/>
    <property type="match status" value="1"/>
</dbReference>
<reference evidence="14 15" key="1">
    <citation type="journal article" date="2009" name="Nature">
        <title>Evolution of pathogenicity and sexual reproduction in eight Candida genomes.</title>
        <authorList>
            <person name="Butler G."/>
            <person name="Rasmussen M.D."/>
            <person name="Lin M.F."/>
            <person name="Santos M.A."/>
            <person name="Sakthikumar S."/>
            <person name="Munro C.A."/>
            <person name="Rheinbay E."/>
            <person name="Grabherr M."/>
            <person name="Forche A."/>
            <person name="Reedy J.L."/>
            <person name="Agrafioti I."/>
            <person name="Arnaud M.B."/>
            <person name="Bates S."/>
            <person name="Brown A.J."/>
            <person name="Brunke S."/>
            <person name="Costanzo M.C."/>
            <person name="Fitzpatrick D.A."/>
            <person name="de Groot P.W."/>
            <person name="Harris D."/>
            <person name="Hoyer L.L."/>
            <person name="Hube B."/>
            <person name="Klis F.M."/>
            <person name="Kodira C."/>
            <person name="Lennard N."/>
            <person name="Logue M.E."/>
            <person name="Martin R."/>
            <person name="Neiman A.M."/>
            <person name="Nikolaou E."/>
            <person name="Quail M.A."/>
            <person name="Quinn J."/>
            <person name="Santos M.C."/>
            <person name="Schmitzberger F.F."/>
            <person name="Sherlock G."/>
            <person name="Shah P."/>
            <person name="Silverstein K.A."/>
            <person name="Skrzypek M.S."/>
            <person name="Soll D."/>
            <person name="Staggs R."/>
            <person name="Stansfield I."/>
            <person name="Stumpf M.P."/>
            <person name="Sudbery P.E."/>
            <person name="Srikantha T."/>
            <person name="Zeng Q."/>
            <person name="Berman J."/>
            <person name="Berriman M."/>
            <person name="Heitman J."/>
            <person name="Gow N.A."/>
            <person name="Lorenz M.C."/>
            <person name="Birren B.W."/>
            <person name="Kellis M."/>
            <person name="Cuomo C.A."/>
        </authorList>
    </citation>
    <scope>NUCLEOTIDE SEQUENCE [LARGE SCALE GENOMIC DNA]</scope>
    <source>
        <strain evidence="15">ATCC MYA-3404 / T1</strain>
    </source>
</reference>
<evidence type="ECO:0000256" key="11">
    <source>
        <dbReference type="SAM" id="Phobius"/>
    </source>
</evidence>
<proteinExistence type="predicted"/>
<dbReference type="KEGG" id="ctp:CTRG_03034"/>
<evidence type="ECO:0000313" key="15">
    <source>
        <dbReference type="Proteomes" id="UP000002037"/>
    </source>
</evidence>
<dbReference type="InterPro" id="IPR027417">
    <property type="entry name" value="P-loop_NTPase"/>
</dbReference>
<dbReference type="FunFam" id="3.40.50.300:FF:000565">
    <property type="entry name" value="ABC bile acid transporter"/>
    <property type="match status" value="1"/>
</dbReference>
<keyword evidence="2" id="KW-0813">Transport</keyword>
<keyword evidence="8 11" id="KW-1133">Transmembrane helix</keyword>
<evidence type="ECO:0000256" key="4">
    <source>
        <dbReference type="ARBA" id="ARBA00022692"/>
    </source>
</evidence>
<organism evidence="14 15">
    <name type="scientific">Candida tropicalis (strain ATCC MYA-3404 / T1)</name>
    <name type="common">Yeast</name>
    <dbReference type="NCBI Taxonomy" id="294747"/>
    <lineage>
        <taxon>Eukaryota</taxon>
        <taxon>Fungi</taxon>
        <taxon>Dikarya</taxon>
        <taxon>Ascomycota</taxon>
        <taxon>Saccharomycotina</taxon>
        <taxon>Pichiomycetes</taxon>
        <taxon>Debaryomycetaceae</taxon>
        <taxon>Candida/Lodderomyces clade</taxon>
        <taxon>Candida</taxon>
    </lineage>
</organism>
<dbReference type="InterPro" id="IPR036640">
    <property type="entry name" value="ABC1_TM_sf"/>
</dbReference>
<dbReference type="InterPro" id="IPR056227">
    <property type="entry name" value="TMD0_ABC"/>
</dbReference>
<feature type="domain" description="ABC transporter" evidence="12">
    <location>
        <begin position="1242"/>
        <end position="1485"/>
    </location>
</feature>
<dbReference type="PROSITE" id="PS50893">
    <property type="entry name" value="ABC_TRANSPORTER_2"/>
    <property type="match status" value="2"/>
</dbReference>